<sequence>MPIHILITGKSSNSLMSQEDTHSSTGANTGIGYATAKLLASIPDHHIILACRDRLKGEAAVQDLEKTSTFPISVSTLHIDVNDAKSIESAAKATAAQFGKLDILINNAGIYNPQHNLETELADSFRTNVIGPALMTEHFKPLLLKAPNPYLLHIGSALGSLTLTADSNKLDSSLKCPGYKTSKAALAMLSIMHAGELGPQGIKVFLVHPGLIESGLRGPDENARTAGGRALKPVAAAGFIEDILSGKRDKDVGKCAHKDGIWPW</sequence>
<dbReference type="GO" id="GO:0019748">
    <property type="term" value="P:secondary metabolic process"/>
    <property type="evidence" value="ECO:0007669"/>
    <property type="project" value="TreeGrafter"/>
</dbReference>
<dbReference type="Pfam" id="PF00106">
    <property type="entry name" value="adh_short"/>
    <property type="match status" value="1"/>
</dbReference>
<dbReference type="OrthoDB" id="191139at2759"/>
<dbReference type="InterPro" id="IPR051468">
    <property type="entry name" value="Fungal_SecMetab_SDRs"/>
</dbReference>
<dbReference type="Gene3D" id="3.40.50.720">
    <property type="entry name" value="NAD(P)-binding Rossmann-like Domain"/>
    <property type="match status" value="1"/>
</dbReference>
<dbReference type="PANTHER" id="PTHR43544:SF32">
    <property type="entry name" value="CHAIN DEHYDROGENASE, PUTATIVE (AFU_ORTHOLOGUE AFUA_5G01530)-RELATED"/>
    <property type="match status" value="1"/>
</dbReference>
<reference evidence="2" key="1">
    <citation type="submission" date="2021-12" db="EMBL/GenBank/DDBJ databases">
        <authorList>
            <person name="Zaccaron A."/>
            <person name="Stergiopoulos I."/>
        </authorList>
    </citation>
    <scope>NUCLEOTIDE SEQUENCE</scope>
    <source>
        <strain evidence="2">Race5_Kim</strain>
    </source>
</reference>
<dbReference type="RefSeq" id="XP_047761801.1">
    <property type="nucleotide sequence ID" value="XM_047905503.1"/>
</dbReference>
<keyword evidence="3" id="KW-1185">Reference proteome</keyword>
<protein>
    <submittedName>
        <fullName evidence="2">Short-chain dehydrogenase/reductase eupG</fullName>
    </submittedName>
</protein>
<evidence type="ECO:0000313" key="2">
    <source>
        <dbReference type="EMBL" id="UJO17435.1"/>
    </source>
</evidence>
<reference evidence="2" key="2">
    <citation type="journal article" date="2022" name="Microb. Genom.">
        <title>A chromosome-scale genome assembly of the tomato pathogen Cladosporium fulvum reveals a compartmentalized genome architecture and the presence of a dispensable chromosome.</title>
        <authorList>
            <person name="Zaccaron A.Z."/>
            <person name="Chen L.H."/>
            <person name="Samaras A."/>
            <person name="Stergiopoulos I."/>
        </authorList>
    </citation>
    <scope>NUCLEOTIDE SEQUENCE</scope>
    <source>
        <strain evidence="2">Race5_Kim</strain>
    </source>
</reference>
<dbReference type="EMBL" id="CP090167">
    <property type="protein sequence ID" value="UJO17435.1"/>
    <property type="molecule type" value="Genomic_DNA"/>
</dbReference>
<dbReference type="PANTHER" id="PTHR43544">
    <property type="entry name" value="SHORT-CHAIN DEHYDROGENASE/REDUCTASE"/>
    <property type="match status" value="1"/>
</dbReference>
<evidence type="ECO:0000313" key="3">
    <source>
        <dbReference type="Proteomes" id="UP000756132"/>
    </source>
</evidence>
<dbReference type="Proteomes" id="UP000756132">
    <property type="component" value="Chromosome 5"/>
</dbReference>
<dbReference type="InterPro" id="IPR036291">
    <property type="entry name" value="NAD(P)-bd_dom_sf"/>
</dbReference>
<evidence type="ECO:0000256" key="1">
    <source>
        <dbReference type="ARBA" id="ARBA00006484"/>
    </source>
</evidence>
<dbReference type="GO" id="GO:0016491">
    <property type="term" value="F:oxidoreductase activity"/>
    <property type="evidence" value="ECO:0007669"/>
    <property type="project" value="TreeGrafter"/>
</dbReference>
<dbReference type="AlphaFoldDB" id="A0A9Q8LH80"/>
<comment type="similarity">
    <text evidence="1">Belongs to the short-chain dehydrogenases/reductases (SDR) family.</text>
</comment>
<dbReference type="KEGG" id="ffu:CLAFUR5_06355"/>
<name>A0A9Q8LH80_PASFU</name>
<dbReference type="GeneID" id="71986233"/>
<dbReference type="SUPFAM" id="SSF51735">
    <property type="entry name" value="NAD(P)-binding Rossmann-fold domains"/>
    <property type="match status" value="1"/>
</dbReference>
<gene>
    <name evidence="2" type="ORF">CLAFUR5_06355</name>
</gene>
<dbReference type="InterPro" id="IPR002347">
    <property type="entry name" value="SDR_fam"/>
</dbReference>
<dbReference type="GO" id="GO:0005737">
    <property type="term" value="C:cytoplasm"/>
    <property type="evidence" value="ECO:0007669"/>
    <property type="project" value="TreeGrafter"/>
</dbReference>
<proteinExistence type="inferred from homology"/>
<organism evidence="2 3">
    <name type="scientific">Passalora fulva</name>
    <name type="common">Tomato leaf mold</name>
    <name type="synonym">Cladosporium fulvum</name>
    <dbReference type="NCBI Taxonomy" id="5499"/>
    <lineage>
        <taxon>Eukaryota</taxon>
        <taxon>Fungi</taxon>
        <taxon>Dikarya</taxon>
        <taxon>Ascomycota</taxon>
        <taxon>Pezizomycotina</taxon>
        <taxon>Dothideomycetes</taxon>
        <taxon>Dothideomycetidae</taxon>
        <taxon>Mycosphaerellales</taxon>
        <taxon>Mycosphaerellaceae</taxon>
        <taxon>Fulvia</taxon>
    </lineage>
</organism>
<dbReference type="PRINTS" id="PR00081">
    <property type="entry name" value="GDHRDH"/>
</dbReference>
<accession>A0A9Q8LH80</accession>
<dbReference type="OMA" id="FYFYMST"/>